<organism evidence="2 3">
    <name type="scientific">Tetrabaena socialis</name>
    <dbReference type="NCBI Taxonomy" id="47790"/>
    <lineage>
        <taxon>Eukaryota</taxon>
        <taxon>Viridiplantae</taxon>
        <taxon>Chlorophyta</taxon>
        <taxon>core chlorophytes</taxon>
        <taxon>Chlorophyceae</taxon>
        <taxon>CS clade</taxon>
        <taxon>Chlamydomonadales</taxon>
        <taxon>Tetrabaenaceae</taxon>
        <taxon>Tetrabaena</taxon>
    </lineage>
</organism>
<keyword evidence="3" id="KW-1185">Reference proteome</keyword>
<evidence type="ECO:0000313" key="3">
    <source>
        <dbReference type="Proteomes" id="UP000236333"/>
    </source>
</evidence>
<gene>
    <name evidence="2" type="ORF">TSOC_013832</name>
</gene>
<feature type="non-terminal residue" evidence="2">
    <location>
        <position position="1"/>
    </location>
</feature>
<dbReference type="EMBL" id="PGGS01001476">
    <property type="protein sequence ID" value="PNH00351.1"/>
    <property type="molecule type" value="Genomic_DNA"/>
</dbReference>
<evidence type="ECO:0000256" key="1">
    <source>
        <dbReference type="SAM" id="MobiDB-lite"/>
    </source>
</evidence>
<protein>
    <submittedName>
        <fullName evidence="2">Uncharacterized protein</fullName>
    </submittedName>
</protein>
<comment type="caution">
    <text evidence="2">The sequence shown here is derived from an EMBL/GenBank/DDBJ whole genome shotgun (WGS) entry which is preliminary data.</text>
</comment>
<sequence>PPQSPESLRQGLWFYQMQVLKPWFPAFDWGTVGLLYLASCTASGAQELLVRGWGGTLLVGWYGGLLAGATDAGNPLYWVKVFQLATPDTTRWLAAASLIALQVSLSSASASRARAFTRTALNRLSVAAEAPGGAAGAGLQRTQLVEFNVALDKPKVEFFLLFELPTAEQRMVYWSSMAVSLLQCGATNCAWAASGNLLGSFTAQVVIDGLAAALQQAKATTLPERELWEEVQRLQEAEEEKGGKVNGKEEEGKEGTAK</sequence>
<reference evidence="2 3" key="1">
    <citation type="journal article" date="2017" name="Mol. Biol. Evol.">
        <title>The 4-celled Tetrabaena socialis nuclear genome reveals the essential components for genetic control of cell number at the origin of multicellularity in the volvocine lineage.</title>
        <authorList>
            <person name="Featherston J."/>
            <person name="Arakaki Y."/>
            <person name="Hanschen E.R."/>
            <person name="Ferris P.J."/>
            <person name="Michod R.E."/>
            <person name="Olson B.J.S.C."/>
            <person name="Nozaki H."/>
            <person name="Durand P.M."/>
        </authorList>
    </citation>
    <scope>NUCLEOTIDE SEQUENCE [LARGE SCALE GENOMIC DNA]</scope>
    <source>
        <strain evidence="2 3">NIES-571</strain>
    </source>
</reference>
<evidence type="ECO:0000313" key="2">
    <source>
        <dbReference type="EMBL" id="PNH00351.1"/>
    </source>
</evidence>
<name>A0A2J7ZJA2_9CHLO</name>
<dbReference type="OrthoDB" id="545311at2759"/>
<accession>A0A2J7ZJA2</accession>
<feature type="non-terminal residue" evidence="2">
    <location>
        <position position="258"/>
    </location>
</feature>
<dbReference type="Proteomes" id="UP000236333">
    <property type="component" value="Unassembled WGS sequence"/>
</dbReference>
<dbReference type="AlphaFoldDB" id="A0A2J7ZJA2"/>
<proteinExistence type="predicted"/>
<feature type="region of interest" description="Disordered" evidence="1">
    <location>
        <begin position="233"/>
        <end position="258"/>
    </location>
</feature>